<feature type="region of interest" description="Disordered" evidence="1">
    <location>
        <begin position="133"/>
        <end position="204"/>
    </location>
</feature>
<keyword evidence="2" id="KW-0812">Transmembrane</keyword>
<protein>
    <submittedName>
        <fullName evidence="3">Conjugal transfer pilus assembly protein TraB</fullName>
    </submittedName>
</protein>
<dbReference type="STRING" id="1123397.SAMN05660831_00068"/>
<organism evidence="3 4">
    <name type="scientific">Thiohalospira halophila DSM 15071</name>
    <dbReference type="NCBI Taxonomy" id="1123397"/>
    <lineage>
        <taxon>Bacteria</taxon>
        <taxon>Pseudomonadati</taxon>
        <taxon>Pseudomonadota</taxon>
        <taxon>Gammaproteobacteria</taxon>
        <taxon>Thiohalospirales</taxon>
        <taxon>Thiohalospiraceae</taxon>
        <taxon>Thiohalospira</taxon>
    </lineage>
</organism>
<sequence length="442" mass="47788">MIEAAKQRFRALDPKLQWRLALGSLAVVGLGILWIFVANEPTDRGQEVREERESVQLTSDDFSGLELDALDSRVDGLEENSQSIEQRLEELSQQLEQQRREESQAEDPQPDPEVMERLNNLEEATRAIGEMAAEGRDPGGNQAAPAPRESHAGETQGSASGGSERPEPGQEVEVDEGRVWQDLPEPVRQTTGEGDGTADGEDGQSVQVGALQTYGGTSASEQDEEEAAFAHLPAGSILSGELLAGLDAPTSQAAQSEPFPALIRVNKDAILPNRYRADVRECFIIAEAYGDLSSERAYMRGNTISCVRHDKSVVEKRMPLYVVGEDGKAGMRGRLVSKQGQVLTRAMMAGFLEGVAGAFNVERVPSLNLEGGQDSAEWEDMMGKEAAQSGVATGASRAMDRLAQFYIDMAQSMFPVIEIAAGRQVDLIVTRGQTLEPSGQGE</sequence>
<gene>
    <name evidence="3" type="ORF">SAMN05660831_00068</name>
</gene>
<name>A0A1I1N2X0_9GAMM</name>
<accession>A0A1I1N2X0</accession>
<feature type="region of interest" description="Disordered" evidence="1">
    <location>
        <begin position="92"/>
        <end position="113"/>
    </location>
</feature>
<dbReference type="CDD" id="cd16430">
    <property type="entry name" value="TraB"/>
    <property type="match status" value="1"/>
</dbReference>
<proteinExistence type="predicted"/>
<evidence type="ECO:0000313" key="3">
    <source>
        <dbReference type="EMBL" id="SFC91542.1"/>
    </source>
</evidence>
<dbReference type="Proteomes" id="UP000198611">
    <property type="component" value="Unassembled WGS sequence"/>
</dbReference>
<dbReference type="EMBL" id="FOMJ01000001">
    <property type="protein sequence ID" value="SFC91542.1"/>
    <property type="molecule type" value="Genomic_DNA"/>
</dbReference>
<evidence type="ECO:0000256" key="1">
    <source>
        <dbReference type="SAM" id="MobiDB-lite"/>
    </source>
</evidence>
<keyword evidence="4" id="KW-1185">Reference proteome</keyword>
<dbReference type="AlphaFoldDB" id="A0A1I1N2X0"/>
<dbReference type="InterPro" id="IPR005498">
    <property type="entry name" value="T4SS_VirB10/TraB/TrbI"/>
</dbReference>
<reference evidence="3 4" key="1">
    <citation type="submission" date="2016-10" db="EMBL/GenBank/DDBJ databases">
        <authorList>
            <person name="de Groot N.N."/>
        </authorList>
    </citation>
    <scope>NUCLEOTIDE SEQUENCE [LARGE SCALE GENOMIC DNA]</scope>
    <source>
        <strain evidence="3 4">HL3</strain>
    </source>
</reference>
<dbReference type="RefSeq" id="WP_093426772.1">
    <property type="nucleotide sequence ID" value="NZ_FOMJ01000001.1"/>
</dbReference>
<dbReference type="Pfam" id="PF03743">
    <property type="entry name" value="TrbI"/>
    <property type="match status" value="1"/>
</dbReference>
<evidence type="ECO:0000313" key="4">
    <source>
        <dbReference type="Proteomes" id="UP000198611"/>
    </source>
</evidence>
<evidence type="ECO:0000256" key="2">
    <source>
        <dbReference type="SAM" id="Phobius"/>
    </source>
</evidence>
<dbReference type="OrthoDB" id="15544at2"/>
<keyword evidence="2" id="KW-0472">Membrane</keyword>
<keyword evidence="2" id="KW-1133">Transmembrane helix</keyword>
<feature type="transmembrane region" description="Helical" evidence="2">
    <location>
        <begin position="20"/>
        <end position="37"/>
    </location>
</feature>